<accession>A0ABT8KEK8</accession>
<dbReference type="RefSeq" id="WP_301212575.1">
    <property type="nucleotide sequence ID" value="NZ_JAROCF010000001.1"/>
</dbReference>
<proteinExistence type="predicted"/>
<keyword evidence="2" id="KW-1185">Reference proteome</keyword>
<dbReference type="Proteomes" id="UP001174208">
    <property type="component" value="Unassembled WGS sequence"/>
</dbReference>
<evidence type="ECO:0008006" key="3">
    <source>
        <dbReference type="Google" id="ProtNLM"/>
    </source>
</evidence>
<name>A0ABT8KEK8_9MICO</name>
<dbReference type="EMBL" id="JAROCF010000001">
    <property type="protein sequence ID" value="MDN4614759.1"/>
    <property type="molecule type" value="Genomic_DNA"/>
</dbReference>
<protein>
    <recommendedName>
        <fullName evidence="3">SnoaL-like domain-containing protein</fullName>
    </recommendedName>
</protein>
<organism evidence="1 2">
    <name type="scientific">Leifsonia williamsii</name>
    <dbReference type="NCBI Taxonomy" id="3035919"/>
    <lineage>
        <taxon>Bacteria</taxon>
        <taxon>Bacillati</taxon>
        <taxon>Actinomycetota</taxon>
        <taxon>Actinomycetes</taxon>
        <taxon>Micrococcales</taxon>
        <taxon>Microbacteriaceae</taxon>
        <taxon>Leifsonia</taxon>
    </lineage>
</organism>
<evidence type="ECO:0000313" key="2">
    <source>
        <dbReference type="Proteomes" id="UP001174208"/>
    </source>
</evidence>
<sequence length="137" mass="14928">MSRPAMEKRIRTLYAKTVEAVGNGWKEDVLAWLPGGDFDDGTPSDYFSASASRRGDLGRSPQDIAEAVAAVWHDLGYPVKVETDDTIRPPQKIVAYPAYLTGTDETGFSAEFSVGEGVAYFMADSPPYPGKPYAEDE</sequence>
<evidence type="ECO:0000313" key="1">
    <source>
        <dbReference type="EMBL" id="MDN4614759.1"/>
    </source>
</evidence>
<reference evidence="1" key="1">
    <citation type="submission" date="2023-06" db="EMBL/GenBank/DDBJ databases">
        <title>MT1 and MT2 Draft Genomes of Novel Species.</title>
        <authorList>
            <person name="Venkateswaran K."/>
        </authorList>
    </citation>
    <scope>NUCLEOTIDE SEQUENCE</scope>
    <source>
        <strain evidence="1">F6_8S_P_1B</strain>
    </source>
</reference>
<gene>
    <name evidence="1" type="ORF">P5G50_09860</name>
</gene>
<comment type="caution">
    <text evidence="1">The sequence shown here is derived from an EMBL/GenBank/DDBJ whole genome shotgun (WGS) entry which is preliminary data.</text>
</comment>